<organism evidence="4 6">
    <name type="scientific">Cucumis melo var. makuwa</name>
    <name type="common">Oriental melon</name>
    <dbReference type="NCBI Taxonomy" id="1194695"/>
    <lineage>
        <taxon>Eukaryota</taxon>
        <taxon>Viridiplantae</taxon>
        <taxon>Streptophyta</taxon>
        <taxon>Embryophyta</taxon>
        <taxon>Tracheophyta</taxon>
        <taxon>Spermatophyta</taxon>
        <taxon>Magnoliopsida</taxon>
        <taxon>eudicotyledons</taxon>
        <taxon>Gunneridae</taxon>
        <taxon>Pentapetalae</taxon>
        <taxon>rosids</taxon>
        <taxon>fabids</taxon>
        <taxon>Cucurbitales</taxon>
        <taxon>Cucurbitaceae</taxon>
        <taxon>Benincaseae</taxon>
        <taxon>Cucumis</taxon>
    </lineage>
</organism>
<protein>
    <recommendedName>
        <fullName evidence="2">Retrotransposon gag domain-containing protein</fullName>
    </recommendedName>
</protein>
<dbReference type="Proteomes" id="UP000321947">
    <property type="component" value="Unassembled WGS sequence"/>
</dbReference>
<dbReference type="Proteomes" id="UP000321393">
    <property type="component" value="Unassembled WGS sequence"/>
</dbReference>
<dbReference type="AlphaFoldDB" id="A0A5D3D655"/>
<evidence type="ECO:0000313" key="5">
    <source>
        <dbReference type="Proteomes" id="UP000321393"/>
    </source>
</evidence>
<feature type="compositionally biased region" description="Basic and acidic residues" evidence="1">
    <location>
        <begin position="173"/>
        <end position="198"/>
    </location>
</feature>
<evidence type="ECO:0000256" key="1">
    <source>
        <dbReference type="SAM" id="MobiDB-lite"/>
    </source>
</evidence>
<dbReference type="EMBL" id="SSTE01018788">
    <property type="protein sequence ID" value="KAA0037938.1"/>
    <property type="molecule type" value="Genomic_DNA"/>
</dbReference>
<proteinExistence type="predicted"/>
<reference evidence="5 6" key="1">
    <citation type="submission" date="2019-08" db="EMBL/GenBank/DDBJ databases">
        <title>Draft genome sequences of two oriental melons (Cucumis melo L. var makuwa).</title>
        <authorList>
            <person name="Kwon S.-Y."/>
        </authorList>
    </citation>
    <scope>NUCLEOTIDE SEQUENCE [LARGE SCALE GENOMIC DNA]</scope>
    <source>
        <strain evidence="6">cv. Chang Bougi</strain>
        <strain evidence="5">cv. SW 3</strain>
        <tissue evidence="4">Leaf</tissue>
    </source>
</reference>
<evidence type="ECO:0000259" key="2">
    <source>
        <dbReference type="Pfam" id="PF03732"/>
    </source>
</evidence>
<evidence type="ECO:0000313" key="3">
    <source>
        <dbReference type="EMBL" id="KAA0037938.1"/>
    </source>
</evidence>
<name>A0A5D3D655_CUCMM</name>
<dbReference type="PANTHER" id="PTHR35046:SF9">
    <property type="entry name" value="RNA-DIRECTED DNA POLYMERASE"/>
    <property type="match status" value="1"/>
</dbReference>
<feature type="region of interest" description="Disordered" evidence="1">
    <location>
        <begin position="166"/>
        <end position="205"/>
    </location>
</feature>
<comment type="caution">
    <text evidence="4">The sequence shown here is derived from an EMBL/GenBank/DDBJ whole genome shotgun (WGS) entry which is preliminary data.</text>
</comment>
<sequence length="311" mass="35952">MKIDLPIYDAKHKKVHLVALKLKGGASAWWDQVAVNQQKQGRQTIRSWEKMKKLMKQRFLPPNYEQTLYTQYQNCRQGYRKTAEYIEEFHRLGARTNLMESEQHLIARFTGGLRMDLREKVKLQRFQWLSEVIAYPETVEEMVESQSKFTRKGFWETSTSKNTLAPQAINKAKVIEKDKEPEKKDDHNSKEETTEANKKSRNPYNRPFSGTCYRCGQAGHPSISYPQEKTVAFVDDEELIQGSNEEDEQDAELIEADEGDNLSCVLQKVLIAPKEHQPQSHSLFKTRCTVQGKICNVIIDSGSSENFVSKE</sequence>
<dbReference type="PANTHER" id="PTHR35046">
    <property type="entry name" value="ZINC KNUCKLE (CCHC-TYPE) FAMILY PROTEIN"/>
    <property type="match status" value="1"/>
</dbReference>
<evidence type="ECO:0000313" key="6">
    <source>
        <dbReference type="Proteomes" id="UP000321947"/>
    </source>
</evidence>
<dbReference type="Pfam" id="PF03732">
    <property type="entry name" value="Retrotrans_gag"/>
    <property type="match status" value="1"/>
</dbReference>
<dbReference type="OrthoDB" id="1111114at2759"/>
<evidence type="ECO:0000313" key="4">
    <source>
        <dbReference type="EMBL" id="TYK19015.1"/>
    </source>
</evidence>
<dbReference type="InterPro" id="IPR005162">
    <property type="entry name" value="Retrotrans_gag_dom"/>
</dbReference>
<accession>A0A5D3D655</accession>
<dbReference type="EMBL" id="SSTD01007345">
    <property type="protein sequence ID" value="TYK19015.1"/>
    <property type="molecule type" value="Genomic_DNA"/>
</dbReference>
<gene>
    <name evidence="4" type="ORF">E5676_scaffold154G00410</name>
    <name evidence="3" type="ORF">E6C27_scaffold36G001170</name>
</gene>
<feature type="domain" description="Retrotransposon gag" evidence="2">
    <location>
        <begin position="17"/>
        <end position="114"/>
    </location>
</feature>